<evidence type="ECO:0000256" key="1">
    <source>
        <dbReference type="SAM" id="MobiDB-lite"/>
    </source>
</evidence>
<evidence type="ECO:0000313" key="3">
    <source>
        <dbReference type="Proteomes" id="UP000187203"/>
    </source>
</evidence>
<evidence type="ECO:0000313" key="2">
    <source>
        <dbReference type="EMBL" id="OMO74606.1"/>
    </source>
</evidence>
<organism evidence="2 3">
    <name type="scientific">Corchorus olitorius</name>
    <dbReference type="NCBI Taxonomy" id="93759"/>
    <lineage>
        <taxon>Eukaryota</taxon>
        <taxon>Viridiplantae</taxon>
        <taxon>Streptophyta</taxon>
        <taxon>Embryophyta</taxon>
        <taxon>Tracheophyta</taxon>
        <taxon>Spermatophyta</taxon>
        <taxon>Magnoliopsida</taxon>
        <taxon>eudicotyledons</taxon>
        <taxon>Gunneridae</taxon>
        <taxon>Pentapetalae</taxon>
        <taxon>rosids</taxon>
        <taxon>malvids</taxon>
        <taxon>Malvales</taxon>
        <taxon>Malvaceae</taxon>
        <taxon>Grewioideae</taxon>
        <taxon>Apeibeae</taxon>
        <taxon>Corchorus</taxon>
    </lineage>
</organism>
<keyword evidence="3" id="KW-1185">Reference proteome</keyword>
<protein>
    <submittedName>
        <fullName evidence="2">Uncharacterized protein</fullName>
    </submittedName>
</protein>
<dbReference type="AlphaFoldDB" id="A0A1R3HW69"/>
<sequence length="103" mass="11378">MVEYEAFLQHQDSTSVMMYTANAAVKHLNPIRPKNSYNQPSAHGATSASKPQNGWLLDTNALHHDLSSRELLAQGQSRGGIYELNAAEPVINKVLTSWNTTLE</sequence>
<comment type="caution">
    <text evidence="2">The sequence shown here is derived from an EMBL/GenBank/DDBJ whole genome shotgun (WGS) entry which is preliminary data.</text>
</comment>
<dbReference type="EMBL" id="AWUE01019283">
    <property type="protein sequence ID" value="OMO74606.1"/>
    <property type="molecule type" value="Genomic_DNA"/>
</dbReference>
<proteinExistence type="predicted"/>
<reference evidence="3" key="1">
    <citation type="submission" date="2013-09" db="EMBL/GenBank/DDBJ databases">
        <title>Corchorus olitorius genome sequencing.</title>
        <authorList>
            <person name="Alam M."/>
            <person name="Haque M.S."/>
            <person name="Islam M.S."/>
            <person name="Emdad E.M."/>
            <person name="Islam M.M."/>
            <person name="Ahmed B."/>
            <person name="Halim A."/>
            <person name="Hossen Q.M.M."/>
            <person name="Hossain M.Z."/>
            <person name="Ahmed R."/>
            <person name="Khan M.M."/>
            <person name="Islam R."/>
            <person name="Rashid M.M."/>
            <person name="Khan S.A."/>
            <person name="Rahman M.S."/>
            <person name="Alam M."/>
            <person name="Yahiya A.S."/>
            <person name="Khan M.S."/>
            <person name="Azam M.S."/>
            <person name="Haque T."/>
            <person name="Lashkar M.Z.H."/>
            <person name="Akhand A.I."/>
            <person name="Morshed G."/>
            <person name="Roy S."/>
            <person name="Uddin K.S."/>
            <person name="Rabeya T."/>
            <person name="Hossain A.S."/>
            <person name="Chowdhury A."/>
            <person name="Snigdha A.R."/>
            <person name="Mortoza M.S."/>
            <person name="Matin S.A."/>
            <person name="Hoque S.M.E."/>
            <person name="Islam M.K."/>
            <person name="Roy D.K."/>
            <person name="Haider R."/>
            <person name="Moosa M.M."/>
            <person name="Elias S.M."/>
            <person name="Hasan A.M."/>
            <person name="Jahan S."/>
            <person name="Shafiuddin M."/>
            <person name="Mahmood N."/>
            <person name="Shommy N.S."/>
        </authorList>
    </citation>
    <scope>NUCLEOTIDE SEQUENCE [LARGE SCALE GENOMIC DNA]</scope>
    <source>
        <strain evidence="3">cv. O-4</strain>
    </source>
</reference>
<gene>
    <name evidence="2" type="ORF">COLO4_26581</name>
</gene>
<name>A0A1R3HW69_9ROSI</name>
<feature type="region of interest" description="Disordered" evidence="1">
    <location>
        <begin position="31"/>
        <end position="56"/>
    </location>
</feature>
<feature type="compositionally biased region" description="Polar residues" evidence="1">
    <location>
        <begin position="35"/>
        <end position="52"/>
    </location>
</feature>
<dbReference type="Proteomes" id="UP000187203">
    <property type="component" value="Unassembled WGS sequence"/>
</dbReference>
<accession>A0A1R3HW69</accession>